<proteinExistence type="predicted"/>
<dbReference type="AlphaFoldDB" id="A0A9D3XSW8"/>
<evidence type="ECO:0000256" key="1">
    <source>
        <dbReference type="SAM" id="MobiDB-lite"/>
    </source>
</evidence>
<evidence type="ECO:0000313" key="3">
    <source>
        <dbReference type="Proteomes" id="UP000827986"/>
    </source>
</evidence>
<gene>
    <name evidence="2" type="ORF">KIL84_018310</name>
</gene>
<dbReference type="Proteomes" id="UP000827986">
    <property type="component" value="Unassembled WGS sequence"/>
</dbReference>
<feature type="compositionally biased region" description="Polar residues" evidence="1">
    <location>
        <begin position="118"/>
        <end position="127"/>
    </location>
</feature>
<reference evidence="2" key="1">
    <citation type="submission" date="2021-09" db="EMBL/GenBank/DDBJ databases">
        <title>The genome of Mauremys mutica provides insights into the evolution of semi-aquatic lifestyle.</title>
        <authorList>
            <person name="Gong S."/>
            <person name="Gao Y."/>
        </authorList>
    </citation>
    <scope>NUCLEOTIDE SEQUENCE</scope>
    <source>
        <strain evidence="2">MM-2020</strain>
        <tissue evidence="2">Muscle</tissue>
    </source>
</reference>
<protein>
    <submittedName>
        <fullName evidence="2">Uncharacterized protein</fullName>
    </submittedName>
</protein>
<organism evidence="2 3">
    <name type="scientific">Mauremys mutica</name>
    <name type="common">yellowpond turtle</name>
    <dbReference type="NCBI Taxonomy" id="74926"/>
    <lineage>
        <taxon>Eukaryota</taxon>
        <taxon>Metazoa</taxon>
        <taxon>Chordata</taxon>
        <taxon>Craniata</taxon>
        <taxon>Vertebrata</taxon>
        <taxon>Euteleostomi</taxon>
        <taxon>Archelosauria</taxon>
        <taxon>Testudinata</taxon>
        <taxon>Testudines</taxon>
        <taxon>Cryptodira</taxon>
        <taxon>Durocryptodira</taxon>
        <taxon>Testudinoidea</taxon>
        <taxon>Geoemydidae</taxon>
        <taxon>Geoemydinae</taxon>
        <taxon>Mauremys</taxon>
    </lineage>
</organism>
<evidence type="ECO:0000313" key="2">
    <source>
        <dbReference type="EMBL" id="KAH1185561.1"/>
    </source>
</evidence>
<feature type="compositionally biased region" description="Pro residues" evidence="1">
    <location>
        <begin position="17"/>
        <end position="28"/>
    </location>
</feature>
<keyword evidence="3" id="KW-1185">Reference proteome</keyword>
<feature type="compositionally biased region" description="Basic residues" evidence="1">
    <location>
        <begin position="1"/>
        <end position="12"/>
    </location>
</feature>
<sequence length="127" mass="13354">MPSSRGRSHSHRDRFATPPPPVPTRHCPVPPPRPRCGWRSPWPAIGGCSSVTRRGRSLLGERRDCGLPAPGKGGPGARLSPWLPGSGSVSIRDAPLPPPPPPPPLLPSSPGWGGGWAHTSTPVLAMR</sequence>
<feature type="region of interest" description="Disordered" evidence="1">
    <location>
        <begin position="61"/>
        <end position="127"/>
    </location>
</feature>
<dbReference type="EMBL" id="JAHDVG010000463">
    <property type="protein sequence ID" value="KAH1185561.1"/>
    <property type="molecule type" value="Genomic_DNA"/>
</dbReference>
<accession>A0A9D3XSW8</accession>
<name>A0A9D3XSW8_9SAUR</name>
<comment type="caution">
    <text evidence="2">The sequence shown here is derived from an EMBL/GenBank/DDBJ whole genome shotgun (WGS) entry which is preliminary data.</text>
</comment>
<feature type="region of interest" description="Disordered" evidence="1">
    <location>
        <begin position="1"/>
        <end position="28"/>
    </location>
</feature>
<feature type="compositionally biased region" description="Pro residues" evidence="1">
    <location>
        <begin position="95"/>
        <end position="107"/>
    </location>
</feature>